<dbReference type="SUPFAM" id="SSF53335">
    <property type="entry name" value="S-adenosyl-L-methionine-dependent methyltransferases"/>
    <property type="match status" value="1"/>
</dbReference>
<accession>A0A1W0D700</accession>
<name>A0A1W0D700_9NEIS</name>
<proteinExistence type="predicted"/>
<dbReference type="Proteomes" id="UP000192721">
    <property type="component" value="Unassembled WGS sequence"/>
</dbReference>
<dbReference type="Pfam" id="PF13489">
    <property type="entry name" value="Methyltransf_23"/>
    <property type="match status" value="1"/>
</dbReference>
<protein>
    <recommendedName>
        <fullName evidence="3">Class I SAM-dependent methyltransferase</fullName>
    </recommendedName>
</protein>
<dbReference type="AlphaFoldDB" id="A0A1W0D700"/>
<sequence>MKTVALIYALWEKNLAVLQHYLQGKKRTVLVPEYFATEAVRKVVEASGCELRPFVIGGASSRDALVSPLLKALQAESVDSADESTGHSVAVMNLLASEIREELPIAHGLFSTLEALAEEHDIEITLINEDALRDGKVLALWSRLREIPVLQLAHGTGIGRNYIGEVNSSDFIAVSSQRSAEYFIDQGIAPQQIHVVGNPCWDILPAMKMSRHAIRQRLADAYDLPLDGFWLVWGSTWNAQLSALDNRDYIEQMLQACQSIQALSQQGLSQVRLIYKDRPTPDIPIEQMRDGFQAIAKALGVEDLVRYAVDDARHWAACGDTVVSYDSNMAIEALLVDVPAINLTSDFGCIAGGGYGASDGVIVLEPSELAQVLGALCRDEGFRSEVAAVAATRKGFFNFGNDDKAANRVAELIEQLSKKFTDRPDVYVWQQYLDVESMDVTAGYHTTGRRDLVNMFRNRPKLLLDIGCAGGGNGALVKERFPLCQVWGIETNKAAANLASQRLDKVLVGMFEDFDLEAEGMAKGSLDGVILADVLEHMYNPWKVMTSLRDYLSAHAQVLISIPNVRNLVLIDDQVKGNWTYAREGLLDITHIRFFTEKEILRFCRETGYKVVQKLRAMDGRLLPLFEKARDSLPCNIETDRMIIKNVSLDEMEEMCALQFYLLLEKA</sequence>
<dbReference type="SUPFAM" id="SSF53756">
    <property type="entry name" value="UDP-Glycosyltransferase/glycogen phosphorylase"/>
    <property type="match status" value="1"/>
</dbReference>
<dbReference type="PANTHER" id="PTHR43861">
    <property type="entry name" value="TRANS-ACONITATE 2-METHYLTRANSFERASE-RELATED"/>
    <property type="match status" value="1"/>
</dbReference>
<reference evidence="1 2" key="1">
    <citation type="submission" date="2017-02" db="EMBL/GenBank/DDBJ databases">
        <title>Chromobacterium haemolyticum H5244.</title>
        <authorList>
            <person name="Gulvik C.A."/>
        </authorList>
    </citation>
    <scope>NUCLEOTIDE SEQUENCE [LARGE SCALE GENOMIC DNA]</scope>
    <source>
        <strain evidence="1 2">H5244</strain>
    </source>
</reference>
<dbReference type="CDD" id="cd02440">
    <property type="entry name" value="AdoMet_MTases"/>
    <property type="match status" value="1"/>
</dbReference>
<dbReference type="RefSeq" id="WP_081554795.1">
    <property type="nucleotide sequence ID" value="NZ_MUKV01000004.1"/>
</dbReference>
<comment type="caution">
    <text evidence="1">The sequence shown here is derived from an EMBL/GenBank/DDBJ whole genome shotgun (WGS) entry which is preliminary data.</text>
</comment>
<evidence type="ECO:0008006" key="3">
    <source>
        <dbReference type="Google" id="ProtNLM"/>
    </source>
</evidence>
<organism evidence="1 2">
    <name type="scientific">Chromobacterium haemolyticum</name>
    <dbReference type="NCBI Taxonomy" id="394935"/>
    <lineage>
        <taxon>Bacteria</taxon>
        <taxon>Pseudomonadati</taxon>
        <taxon>Pseudomonadota</taxon>
        <taxon>Betaproteobacteria</taxon>
        <taxon>Neisseriales</taxon>
        <taxon>Chromobacteriaceae</taxon>
        <taxon>Chromobacterium</taxon>
    </lineage>
</organism>
<dbReference type="EMBL" id="MUKV01000004">
    <property type="protein sequence ID" value="OQS42713.1"/>
    <property type="molecule type" value="Genomic_DNA"/>
</dbReference>
<dbReference type="Gene3D" id="3.40.50.150">
    <property type="entry name" value="Vaccinia Virus protein VP39"/>
    <property type="match status" value="1"/>
</dbReference>
<gene>
    <name evidence="1" type="ORF">B0T45_04920</name>
</gene>
<evidence type="ECO:0000313" key="2">
    <source>
        <dbReference type="Proteomes" id="UP000192721"/>
    </source>
</evidence>
<evidence type="ECO:0000313" key="1">
    <source>
        <dbReference type="EMBL" id="OQS42713.1"/>
    </source>
</evidence>
<dbReference type="InterPro" id="IPR029063">
    <property type="entry name" value="SAM-dependent_MTases_sf"/>
</dbReference>